<feature type="region of interest" description="Disordered" evidence="1">
    <location>
        <begin position="1598"/>
        <end position="1626"/>
    </location>
</feature>
<feature type="region of interest" description="Disordered" evidence="1">
    <location>
        <begin position="1906"/>
        <end position="1951"/>
    </location>
</feature>
<feature type="compositionally biased region" description="Acidic residues" evidence="1">
    <location>
        <begin position="404"/>
        <end position="415"/>
    </location>
</feature>
<feature type="region of interest" description="Disordered" evidence="1">
    <location>
        <begin position="462"/>
        <end position="487"/>
    </location>
</feature>
<feature type="region of interest" description="Disordered" evidence="1">
    <location>
        <begin position="378"/>
        <end position="397"/>
    </location>
</feature>
<feature type="region of interest" description="Disordered" evidence="1">
    <location>
        <begin position="1081"/>
        <end position="1152"/>
    </location>
</feature>
<feature type="compositionally biased region" description="Polar residues" evidence="1">
    <location>
        <begin position="1173"/>
        <end position="1183"/>
    </location>
</feature>
<feature type="compositionally biased region" description="Basic and acidic residues" evidence="1">
    <location>
        <begin position="2089"/>
        <end position="2099"/>
    </location>
</feature>
<feature type="compositionally biased region" description="Polar residues" evidence="1">
    <location>
        <begin position="1906"/>
        <end position="1915"/>
    </location>
</feature>
<feature type="compositionally biased region" description="Low complexity" evidence="1">
    <location>
        <begin position="1347"/>
        <end position="1359"/>
    </location>
</feature>
<feature type="compositionally biased region" description="Polar residues" evidence="1">
    <location>
        <begin position="2050"/>
        <end position="2066"/>
    </location>
</feature>
<feature type="compositionally biased region" description="Low complexity" evidence="1">
    <location>
        <begin position="26"/>
        <end position="39"/>
    </location>
</feature>
<feature type="region of interest" description="Disordered" evidence="1">
    <location>
        <begin position="2316"/>
        <end position="2337"/>
    </location>
</feature>
<evidence type="ECO:0000313" key="3">
    <source>
        <dbReference type="Proteomes" id="UP001286313"/>
    </source>
</evidence>
<feature type="region of interest" description="Disordered" evidence="1">
    <location>
        <begin position="402"/>
        <end position="440"/>
    </location>
</feature>
<feature type="compositionally biased region" description="Low complexity" evidence="1">
    <location>
        <begin position="2394"/>
        <end position="2416"/>
    </location>
</feature>
<feature type="region of interest" description="Disordered" evidence="1">
    <location>
        <begin position="926"/>
        <end position="948"/>
    </location>
</feature>
<feature type="region of interest" description="Disordered" evidence="1">
    <location>
        <begin position="1253"/>
        <end position="1298"/>
    </location>
</feature>
<feature type="region of interest" description="Disordered" evidence="1">
    <location>
        <begin position="1837"/>
        <end position="1885"/>
    </location>
</feature>
<protein>
    <submittedName>
        <fullName evidence="2">Uncharacterized protein</fullName>
    </submittedName>
</protein>
<feature type="compositionally biased region" description="Basic and acidic residues" evidence="1">
    <location>
        <begin position="776"/>
        <end position="808"/>
    </location>
</feature>
<keyword evidence="3" id="KW-1185">Reference proteome</keyword>
<feature type="compositionally biased region" description="Basic and acidic residues" evidence="1">
    <location>
        <begin position="2327"/>
        <end position="2337"/>
    </location>
</feature>
<feature type="compositionally biased region" description="Polar residues" evidence="1">
    <location>
        <begin position="1727"/>
        <end position="1772"/>
    </location>
</feature>
<feature type="compositionally biased region" description="Low complexity" evidence="1">
    <location>
        <begin position="1141"/>
        <end position="1152"/>
    </location>
</feature>
<feature type="compositionally biased region" description="Basic and acidic residues" evidence="1">
    <location>
        <begin position="352"/>
        <end position="362"/>
    </location>
</feature>
<feature type="compositionally biased region" description="Polar residues" evidence="1">
    <location>
        <begin position="597"/>
        <end position="609"/>
    </location>
</feature>
<feature type="region of interest" description="Disordered" evidence="1">
    <location>
        <begin position="585"/>
        <end position="851"/>
    </location>
</feature>
<evidence type="ECO:0000313" key="2">
    <source>
        <dbReference type="EMBL" id="KAK3879286.1"/>
    </source>
</evidence>
<dbReference type="Proteomes" id="UP001286313">
    <property type="component" value="Unassembled WGS sequence"/>
</dbReference>
<feature type="region of interest" description="Disordered" evidence="1">
    <location>
        <begin position="1320"/>
        <end position="1359"/>
    </location>
</feature>
<dbReference type="EMBL" id="JAWQEG010001465">
    <property type="protein sequence ID" value="KAK3879286.1"/>
    <property type="molecule type" value="Genomic_DNA"/>
</dbReference>
<feature type="compositionally biased region" description="Low complexity" evidence="1">
    <location>
        <begin position="2026"/>
        <end position="2040"/>
    </location>
</feature>
<reference evidence="2" key="1">
    <citation type="submission" date="2023-10" db="EMBL/GenBank/DDBJ databases">
        <title>Genome assemblies of two species of porcelain crab, Petrolisthes cinctipes and Petrolisthes manimaculis (Anomura: Porcellanidae).</title>
        <authorList>
            <person name="Angst P."/>
        </authorList>
    </citation>
    <scope>NUCLEOTIDE SEQUENCE</scope>
    <source>
        <strain evidence="2">PB745_01</strain>
        <tissue evidence="2">Gill</tissue>
    </source>
</reference>
<feature type="compositionally biased region" description="Polar residues" evidence="1">
    <location>
        <begin position="187"/>
        <end position="201"/>
    </location>
</feature>
<feature type="region of interest" description="Disordered" evidence="1">
    <location>
        <begin position="2359"/>
        <end position="2424"/>
    </location>
</feature>
<feature type="region of interest" description="Disordered" evidence="1">
    <location>
        <begin position="873"/>
        <end position="900"/>
    </location>
</feature>
<feature type="region of interest" description="Disordered" evidence="1">
    <location>
        <begin position="2273"/>
        <end position="2293"/>
    </location>
</feature>
<sequence>MPGLRSLVARRRSSLASTPPPCSPHSRTNTPSPSFSSSTDNAPPVSSPLSRYLADEKNRCLMPGSGDESAGGEEGVQEEKEAAGQEKETAGQQEQGSVNRNTNVSQEADVIISLEEEARSSKDIEEKDKNEPLENTVQSASENVTDEGSKRLSNEINTPQGVSETEKQKLEAGECPSHSGDKHTCETDQNTFPSNVSEGNTQQGVCEAVDLNDSILKIQEKNSDGSDNEGITASNSADRGVSEKDNSQQCSSVNPGGGEGPERLCITNRDSLSESGEEESHKSLDSKEGIEESEGVNVHQCEIYKNSNNEQLQSVIESEEWKNESRKTEEESNQSKDNEKIEDLNVTNVKDNAAKKEGKTDGETEDGDVCDKVMNDEVRRDTAENETSMPGNQYQDITKTELECSSDDMGDNVSEEEPKERKECEEREENMEKDAGVVNKEIVEELMDCENWDEAEDRIIGGEGEEDDVAQEAGNYGDESESVGYPSLEDIEAYELGGENEEDEYREDGRNYDEFMEFEDEDNMGEYQEGMVTYKGESIKSGGEEKKCSPNCEATVSKVCTEELGNEFDESEKNIGLVREWTENFPGGEESHEEHVQSTTTELGQSSKFSGAEEEYASTSKIGQAYDEYRTPLTQDLEEETREAEIDFGKRDDSVGELCEPSTDLELKTDSLGQVKEGDAGYTEQALEGSYSECRQSHTDDNTRVKNEDEEFSRDSTQETEESAGYPGTELSSEDVRQCLKEEREGEEQGNKSTDEDNSVAREYKPELLTGGSSVEGEKHSIELSKKSKMAEGEGDKSSDSADSDIKVVGDGSQASGLINKESLKEDAPVNKKRPYPFTVSPKVKKGPGRCSDLTATEIESTLASRGVTIVRRMVDSKDNNTGRGNNESSENTKREGSLKSGVVVTPHVRNTRQSARLQTLYKNQGRPNLREYGPGLDMSHCSRTQVTGSSGITKELYRSINARGTLIHPGSKAPQTGSNIKGAIQFNTRGVSIQFNPKGTASSLRGSGILSKTRGPNIFTNTKGGNMQVNARGITMQGVPRIFNSTARSRGAIHHSLRGSNLQSNPRALAVLANQRGLTRPMRYSSPRGTLRGGLPGNASVPRSAAGTLNPRMRGLGPQAFKSGTNQLQSNTSGLALQPKSSMGLSLSKSGAVPLHSTPPIISQGRGMKVSPHSQATINTPFKSGDMMSQPRTNTGNMPLQSNLAGMSPQRQASEGMLSPHNRPAEMSPHSRPTRISPQSVDSGIYAQSKYADRTSQSGVGMTGQGMMMSQSKSGIPRSPAGSTTPQPRPGLSAGHIPIPSSSQHLAHMGMMDYPTHSGTGIGLPSHSSASSRLLPPHSVAGGLMPQGSSSLTSQLLSSGLPPLATSDSFTASTASEGFPVLSHTEFLSRPSETFSPYSALSDFPPHSSAATDFPANLNTGDFNMQSTTGGFPAQTSLVGFPPQSIPCGYPQHPSSGGFTSHNSGSVIGHTATDSFASHQGCGSFTPTPVNTTIYPPHSTAQLYNTPTNPTDILGYPGSRDFLMNPSSRDFPTYSGSHQLANQIPQEMSTPGTHRDIQLSQHSRDFSLQSSTTGMPSGAGNSSLSTIVGEQYSQQTYGDPLAHSSYQPDPLHSRSNPSEVPLLPDLRDSSLRQNFRESSVPMYGNFRDPVEQGNLRSSQMQGSYRDMPLNPNMPPVQPHPGNRTPNLQTGFKDQSLSSAYRDQDIISNYLDSSVLNYREAGEMGTCQDQTSPAYRPASSHTSPSEQVLPSYSNPASHPSPQEHQVLSNFSEGASPRDQVLPPQPCQDGGGQISVGESVLPGFRDTINTSTSAHQDLSGFRDSMTYTGYRDSGSYGIGCEKPGSNTSDYASSSSRHSDVTQSERSSTYKDPHTVPGYRISDPQSNVKYKEDLGTCGDGTLLPSFTESFDSTSPNDINRKDSNSTLSHYKPMSEYGSLKGSPASVSTEGTSATSPFVNHHTGEMSPLANPHSYVLEHNTYQNKRMYGGQPHDSYSQAQFHDDGGGGHLPKGPPNNYTSPGDNFFPETSGIHTTVTTSTHGGPKNSVAKSDMTGSLSQPIVSDSQLPSGESIVQGPSGTRNVMSIPGNHILSDKRPPRDVESNYLYQGDKGLSGNTQEPSLGFPKDTKEVSGAQMSAQVALSANDLSDRMTYQPFLGSDSLSPGCPITAASKFPSVSSPSKSDSNPSPSTQERIVIKMKLLHANSTVEDNGELVEKASVNDTGINKNSVKYSMAKYTRWTIDSIINGSEEGSDGASREEDCRTLQLEKDDNLDRTTAVRKTSKQRTSESCNDVKDASLDTNKNFMKKSLKITITNPLRAHTSSDDDSDAEKAKEKCSTEEAVLEKEIVNVNDEIQFLEAPVDGSKKEDRAGITGNIHSGRRNTRSSKRTRSPSPSPSLESCSSTSSLSRGSFESSTSSIHRVVKESQESGDLKKCSIVIKRIYTDNNHSCYSSSLCDDNGSQNIDEEGNRRRPKRKAAMEASERCHKFLRPLDTNSTKVGKMPVQLEKDNEVTLNPANNKMMAENIPRCSVMLYDVFMDSRLNKFSCPGCSRHYDSTDSIQVNISKATISLLCSKCQWLVVKDVRPHEIISSLAPS</sequence>
<proteinExistence type="predicted"/>
<name>A0AAE1FTE5_PETCI</name>
<comment type="caution">
    <text evidence="2">The sequence shown here is derived from an EMBL/GenBank/DDBJ whole genome shotgun (WGS) entry which is preliminary data.</text>
</comment>
<feature type="compositionally biased region" description="Basic and acidic residues" evidence="1">
    <location>
        <begin position="734"/>
        <end position="766"/>
    </location>
</feature>
<feature type="compositionally biased region" description="Polar residues" evidence="1">
    <location>
        <begin position="133"/>
        <end position="143"/>
    </location>
</feature>
<feature type="compositionally biased region" description="Basic and acidic residues" evidence="1">
    <location>
        <begin position="319"/>
        <end position="343"/>
    </location>
</feature>
<feature type="compositionally biased region" description="Polar residues" evidence="1">
    <location>
        <begin position="305"/>
        <end position="316"/>
    </location>
</feature>
<feature type="compositionally biased region" description="Polar residues" evidence="1">
    <location>
        <begin position="1123"/>
        <end position="1136"/>
    </location>
</feature>
<feature type="region of interest" description="Disordered" evidence="1">
    <location>
        <begin position="1"/>
        <end position="201"/>
    </location>
</feature>
<feature type="compositionally biased region" description="Basic residues" evidence="1">
    <location>
        <begin position="2376"/>
        <end position="2388"/>
    </location>
</feature>
<feature type="region of interest" description="Disordered" evidence="1">
    <location>
        <begin position="217"/>
        <end position="373"/>
    </location>
</feature>
<organism evidence="2 3">
    <name type="scientific">Petrolisthes cinctipes</name>
    <name type="common">Flat porcelain crab</name>
    <dbReference type="NCBI Taxonomy" id="88211"/>
    <lineage>
        <taxon>Eukaryota</taxon>
        <taxon>Metazoa</taxon>
        <taxon>Ecdysozoa</taxon>
        <taxon>Arthropoda</taxon>
        <taxon>Crustacea</taxon>
        <taxon>Multicrustacea</taxon>
        <taxon>Malacostraca</taxon>
        <taxon>Eumalacostraca</taxon>
        <taxon>Eucarida</taxon>
        <taxon>Decapoda</taxon>
        <taxon>Pleocyemata</taxon>
        <taxon>Anomura</taxon>
        <taxon>Galatheoidea</taxon>
        <taxon>Porcellanidae</taxon>
        <taxon>Petrolisthes</taxon>
    </lineage>
</organism>
<feature type="compositionally biased region" description="Polar residues" evidence="1">
    <location>
        <begin position="154"/>
        <end position="163"/>
    </location>
</feature>
<feature type="compositionally biased region" description="Polar residues" evidence="1">
    <location>
        <begin position="97"/>
        <end position="106"/>
    </location>
</feature>
<feature type="compositionally biased region" description="Basic and acidic residues" evidence="1">
    <location>
        <begin position="116"/>
        <end position="132"/>
    </location>
</feature>
<feature type="compositionally biased region" description="Polar residues" evidence="1">
    <location>
        <begin position="1942"/>
        <end position="1951"/>
    </location>
</feature>
<feature type="compositionally biased region" description="Low complexity" evidence="1">
    <location>
        <begin position="1257"/>
        <end position="1276"/>
    </location>
</feature>
<feature type="compositionally biased region" description="Polar residues" evidence="1">
    <location>
        <begin position="385"/>
        <end position="397"/>
    </location>
</feature>
<feature type="compositionally biased region" description="Basic and acidic residues" evidence="1">
    <location>
        <begin position="77"/>
        <end position="89"/>
    </location>
</feature>
<feature type="compositionally biased region" description="Basic and acidic residues" evidence="1">
    <location>
        <begin position="643"/>
        <end position="654"/>
    </location>
</feature>
<feature type="region of interest" description="Disordered" evidence="1">
    <location>
        <begin position="2169"/>
        <end position="2189"/>
    </location>
</feature>
<gene>
    <name evidence="2" type="ORF">Pcinc_016116</name>
</gene>
<feature type="compositionally biased region" description="Basic and acidic residues" evidence="1">
    <location>
        <begin position="416"/>
        <end position="435"/>
    </location>
</feature>
<feature type="compositionally biased region" description="Low complexity" evidence="1">
    <location>
        <begin position="2169"/>
        <end position="2187"/>
    </location>
</feature>
<feature type="region of interest" description="Disordered" evidence="1">
    <location>
        <begin position="1984"/>
        <end position="2134"/>
    </location>
</feature>
<feature type="region of interest" description="Disordered" evidence="1">
    <location>
        <begin position="1164"/>
        <end position="1189"/>
    </location>
</feature>
<feature type="region of interest" description="Disordered" evidence="1">
    <location>
        <begin position="1209"/>
        <end position="1241"/>
    </location>
</feature>
<evidence type="ECO:0000256" key="1">
    <source>
        <dbReference type="SAM" id="MobiDB-lite"/>
    </source>
</evidence>
<feature type="compositionally biased region" description="Basic and acidic residues" evidence="1">
    <location>
        <begin position="278"/>
        <end position="290"/>
    </location>
</feature>
<feature type="region of interest" description="Disordered" evidence="1">
    <location>
        <begin position="1725"/>
        <end position="1807"/>
    </location>
</feature>
<feature type="compositionally biased region" description="Basic and acidic residues" evidence="1">
    <location>
        <begin position="695"/>
        <end position="717"/>
    </location>
</feature>
<accession>A0AAE1FTE5</accession>